<dbReference type="PANTHER" id="PTHR44591:SF3">
    <property type="entry name" value="RESPONSE REGULATORY DOMAIN-CONTAINING PROTEIN"/>
    <property type="match status" value="1"/>
</dbReference>
<dbReference type="PROSITE" id="PS50110">
    <property type="entry name" value="RESPONSE_REGULATORY"/>
    <property type="match status" value="1"/>
</dbReference>
<dbReference type="InterPro" id="IPR001789">
    <property type="entry name" value="Sig_transdc_resp-reg_receiver"/>
</dbReference>
<evidence type="ECO:0000259" key="3">
    <source>
        <dbReference type="PROSITE" id="PS50110"/>
    </source>
</evidence>
<keyword evidence="5" id="KW-1185">Reference proteome</keyword>
<evidence type="ECO:0000313" key="4">
    <source>
        <dbReference type="EMBL" id="RUT10157.1"/>
    </source>
</evidence>
<comment type="caution">
    <text evidence="2">Lacks conserved residue(s) required for the propagation of feature annotation.</text>
</comment>
<dbReference type="InterPro" id="IPR011006">
    <property type="entry name" value="CheY-like_superfamily"/>
</dbReference>
<sequence length="147" mass="16065">MLNVKVMKGLPATAMTAKTILLINNEPNVREILYLSLTDFCGLEVFRAGSLLEGLQRAIQEQPDAILLALSSSDSDYFTFLQKLRTQPETQTIPVVILTTGAKWLDSKRLQQFQAVGAIDYAADPSLLSNQITKLLNLKAPSIGNGS</sequence>
<evidence type="ECO:0000256" key="2">
    <source>
        <dbReference type="PROSITE-ProRule" id="PRU00169"/>
    </source>
</evidence>
<feature type="domain" description="Response regulatory" evidence="3">
    <location>
        <begin position="19"/>
        <end position="139"/>
    </location>
</feature>
<dbReference type="InterPro" id="IPR050595">
    <property type="entry name" value="Bact_response_regulator"/>
</dbReference>
<dbReference type="Proteomes" id="UP000271624">
    <property type="component" value="Unassembled WGS sequence"/>
</dbReference>
<evidence type="ECO:0000256" key="1">
    <source>
        <dbReference type="ARBA" id="ARBA00022553"/>
    </source>
</evidence>
<reference evidence="4" key="1">
    <citation type="submission" date="2018-12" db="EMBL/GenBank/DDBJ databases">
        <authorList>
            <person name="Will S."/>
            <person name="Neumann-Schaal M."/>
            <person name="Henke P."/>
        </authorList>
    </citation>
    <scope>NUCLEOTIDE SEQUENCE</scope>
    <source>
        <strain evidence="4">PCC 7102</strain>
    </source>
</reference>
<dbReference type="Gene3D" id="3.40.50.2300">
    <property type="match status" value="1"/>
</dbReference>
<comment type="caution">
    <text evidence="4">The sequence shown here is derived from an EMBL/GenBank/DDBJ whole genome shotgun (WGS) entry which is preliminary data.</text>
</comment>
<dbReference type="PANTHER" id="PTHR44591">
    <property type="entry name" value="STRESS RESPONSE REGULATOR PROTEIN 1"/>
    <property type="match status" value="1"/>
</dbReference>
<dbReference type="SMART" id="SM00448">
    <property type="entry name" value="REC"/>
    <property type="match status" value="1"/>
</dbReference>
<dbReference type="EMBL" id="RSCL01000001">
    <property type="protein sequence ID" value="RUT10157.1"/>
    <property type="molecule type" value="Genomic_DNA"/>
</dbReference>
<dbReference type="GO" id="GO:0000160">
    <property type="term" value="P:phosphorelay signal transduction system"/>
    <property type="evidence" value="ECO:0007669"/>
    <property type="project" value="InterPro"/>
</dbReference>
<evidence type="ECO:0000313" key="5">
    <source>
        <dbReference type="Proteomes" id="UP000271624"/>
    </source>
</evidence>
<gene>
    <name evidence="4" type="ORF">DSM106972_006520</name>
</gene>
<accession>A0A433VVP5</accession>
<keyword evidence="1" id="KW-0597">Phosphoprotein</keyword>
<name>A0A433VVP5_9CYAN</name>
<proteinExistence type="predicted"/>
<dbReference type="AlphaFoldDB" id="A0A433VVP5"/>
<reference evidence="4" key="2">
    <citation type="journal article" date="2019" name="Genome Biol. Evol.">
        <title>Day and night: Metabolic profiles and evolutionary relationships of six axenic non-marine cyanobacteria.</title>
        <authorList>
            <person name="Will S.E."/>
            <person name="Henke P."/>
            <person name="Boedeker C."/>
            <person name="Huang S."/>
            <person name="Brinkmann H."/>
            <person name="Rohde M."/>
            <person name="Jarek M."/>
            <person name="Friedl T."/>
            <person name="Seufert S."/>
            <person name="Schumacher M."/>
            <person name="Overmann J."/>
            <person name="Neumann-Schaal M."/>
            <person name="Petersen J."/>
        </authorList>
    </citation>
    <scope>NUCLEOTIDE SEQUENCE [LARGE SCALE GENOMIC DNA]</scope>
    <source>
        <strain evidence="4">PCC 7102</strain>
    </source>
</reference>
<protein>
    <recommendedName>
        <fullName evidence="3">Response regulatory domain-containing protein</fullName>
    </recommendedName>
</protein>
<organism evidence="4 5">
    <name type="scientific">Dulcicalothrix desertica PCC 7102</name>
    <dbReference type="NCBI Taxonomy" id="232991"/>
    <lineage>
        <taxon>Bacteria</taxon>
        <taxon>Bacillati</taxon>
        <taxon>Cyanobacteriota</taxon>
        <taxon>Cyanophyceae</taxon>
        <taxon>Nostocales</taxon>
        <taxon>Calotrichaceae</taxon>
        <taxon>Dulcicalothrix</taxon>
    </lineage>
</organism>
<dbReference type="SUPFAM" id="SSF52172">
    <property type="entry name" value="CheY-like"/>
    <property type="match status" value="1"/>
</dbReference>